<sequence>MSGAEKWIRNAIAWVLSLRIVRAALLFSEQKGGLLAAAVTFRALFSVFAAVALGFSIAAIWLSSRDDLWQALVDAVGTAIPGLVGDDGIIDSGSLGASLGSNLWLSAVSAAALAWAAISAVGNLRTAIRMIAGTTHDEALFVWLVLRDLLFALSVGVLFLAAALLTFLGSAFIETGLGWLGLAGGGWAEALTRLASIVVTFVLDAVIVALVFRLLSGVKASARALWAGGFLGGLGLTVLQQLSGLFAGGAGNNPLLASFGSLIALLLWFNLSAQVILIACTYVIVRTEEEGDRIGERFGAETFAQRRVRSAERDVRVAVASLEGARKAEAEERAKLSARLS</sequence>
<dbReference type="InterPro" id="IPR017039">
    <property type="entry name" value="Virul_fac_BrkB"/>
</dbReference>
<proteinExistence type="predicted"/>
<dbReference type="RefSeq" id="WP_345434665.1">
    <property type="nucleotide sequence ID" value="NZ_BAABKO010000001.1"/>
</dbReference>
<dbReference type="EMBL" id="BAABKO010000001">
    <property type="protein sequence ID" value="GAA4761779.1"/>
    <property type="molecule type" value="Genomic_DNA"/>
</dbReference>
<protein>
    <submittedName>
        <fullName evidence="7">YihY/virulence factor BrkB family protein</fullName>
    </submittedName>
</protein>
<evidence type="ECO:0000256" key="6">
    <source>
        <dbReference type="SAM" id="Phobius"/>
    </source>
</evidence>
<reference evidence="8" key="1">
    <citation type="journal article" date="2019" name="Int. J. Syst. Evol. Microbiol.">
        <title>The Global Catalogue of Microorganisms (GCM) 10K type strain sequencing project: providing services to taxonomists for standard genome sequencing and annotation.</title>
        <authorList>
            <consortium name="The Broad Institute Genomics Platform"/>
            <consortium name="The Broad Institute Genome Sequencing Center for Infectious Disease"/>
            <person name="Wu L."/>
            <person name="Ma J."/>
        </authorList>
    </citation>
    <scope>NUCLEOTIDE SEQUENCE [LARGE SCALE GENOMIC DNA]</scope>
    <source>
        <strain evidence="8">JCM 18537</strain>
    </source>
</reference>
<evidence type="ECO:0000256" key="1">
    <source>
        <dbReference type="ARBA" id="ARBA00004651"/>
    </source>
</evidence>
<evidence type="ECO:0000256" key="2">
    <source>
        <dbReference type="ARBA" id="ARBA00022475"/>
    </source>
</evidence>
<feature type="transmembrane region" description="Helical" evidence="6">
    <location>
        <begin position="224"/>
        <end position="242"/>
    </location>
</feature>
<comment type="subcellular location">
    <subcellularLocation>
        <location evidence="1">Cell membrane</location>
        <topology evidence="1">Multi-pass membrane protein</topology>
    </subcellularLocation>
</comment>
<dbReference type="PANTHER" id="PTHR30213:SF1">
    <property type="entry name" value="INNER MEMBRANE PROTEIN YHJD"/>
    <property type="match status" value="1"/>
</dbReference>
<dbReference type="PANTHER" id="PTHR30213">
    <property type="entry name" value="INNER MEMBRANE PROTEIN YHJD"/>
    <property type="match status" value="1"/>
</dbReference>
<dbReference type="Proteomes" id="UP001501645">
    <property type="component" value="Unassembled WGS sequence"/>
</dbReference>
<organism evidence="7 8">
    <name type="scientific">Microbacterium gilvum</name>
    <dbReference type="NCBI Taxonomy" id="1336204"/>
    <lineage>
        <taxon>Bacteria</taxon>
        <taxon>Bacillati</taxon>
        <taxon>Actinomycetota</taxon>
        <taxon>Actinomycetes</taxon>
        <taxon>Micrococcales</taxon>
        <taxon>Microbacteriaceae</taxon>
        <taxon>Microbacterium</taxon>
    </lineage>
</organism>
<dbReference type="Pfam" id="PF03631">
    <property type="entry name" value="Virul_fac_BrkB"/>
    <property type="match status" value="1"/>
</dbReference>
<feature type="transmembrane region" description="Helical" evidence="6">
    <location>
        <begin position="149"/>
        <end position="173"/>
    </location>
</feature>
<evidence type="ECO:0000313" key="7">
    <source>
        <dbReference type="EMBL" id="GAA4761779.1"/>
    </source>
</evidence>
<evidence type="ECO:0000313" key="8">
    <source>
        <dbReference type="Proteomes" id="UP001501645"/>
    </source>
</evidence>
<comment type="caution">
    <text evidence="7">The sequence shown here is derived from an EMBL/GenBank/DDBJ whole genome shotgun (WGS) entry which is preliminary data.</text>
</comment>
<name>A0ABP8ZQ33_9MICO</name>
<feature type="transmembrane region" description="Helical" evidence="6">
    <location>
        <begin position="193"/>
        <end position="212"/>
    </location>
</feature>
<evidence type="ECO:0000256" key="4">
    <source>
        <dbReference type="ARBA" id="ARBA00022989"/>
    </source>
</evidence>
<keyword evidence="3 6" id="KW-0812">Transmembrane</keyword>
<keyword evidence="2" id="KW-1003">Cell membrane</keyword>
<keyword evidence="5 6" id="KW-0472">Membrane</keyword>
<evidence type="ECO:0000256" key="3">
    <source>
        <dbReference type="ARBA" id="ARBA00022692"/>
    </source>
</evidence>
<keyword evidence="4 6" id="KW-1133">Transmembrane helix</keyword>
<feature type="transmembrane region" description="Helical" evidence="6">
    <location>
        <begin position="262"/>
        <end position="285"/>
    </location>
</feature>
<feature type="transmembrane region" description="Helical" evidence="6">
    <location>
        <begin position="33"/>
        <end position="61"/>
    </location>
</feature>
<gene>
    <name evidence="7" type="ORF">GCM10023351_00160</name>
</gene>
<keyword evidence="8" id="KW-1185">Reference proteome</keyword>
<feature type="transmembrane region" description="Helical" evidence="6">
    <location>
        <begin position="104"/>
        <end position="128"/>
    </location>
</feature>
<evidence type="ECO:0000256" key="5">
    <source>
        <dbReference type="ARBA" id="ARBA00023136"/>
    </source>
</evidence>
<accession>A0ABP8ZQ33</accession>